<reference evidence="9" key="1">
    <citation type="submission" date="2025-08" db="UniProtKB">
        <authorList>
            <consortium name="Ensembl"/>
        </authorList>
    </citation>
    <scope>IDENTIFICATION</scope>
</reference>
<keyword evidence="1 7" id="KW-0732">Signal</keyword>
<dbReference type="Proteomes" id="UP000694562">
    <property type="component" value="Unplaced"/>
</dbReference>
<dbReference type="OrthoDB" id="8545473at2759"/>
<keyword evidence="5 6" id="KW-0424">Laminin EGF-like domain</keyword>
<dbReference type="PANTHER" id="PTHR10574">
    <property type="entry name" value="NETRIN/LAMININ-RELATED"/>
    <property type="match status" value="1"/>
</dbReference>
<protein>
    <recommendedName>
        <fullName evidence="8">Laminin EGF-like domain-containing protein</fullName>
    </recommendedName>
</protein>
<evidence type="ECO:0000256" key="4">
    <source>
        <dbReference type="ARBA" id="ARBA00023180"/>
    </source>
</evidence>
<evidence type="ECO:0000256" key="5">
    <source>
        <dbReference type="ARBA" id="ARBA00023292"/>
    </source>
</evidence>
<evidence type="ECO:0000256" key="2">
    <source>
        <dbReference type="ARBA" id="ARBA00022737"/>
    </source>
</evidence>
<dbReference type="Pfam" id="PF24973">
    <property type="entry name" value="EGF_LMN_ATRN"/>
    <property type="match status" value="1"/>
</dbReference>
<keyword evidence="3 6" id="KW-1015">Disulfide bond</keyword>
<dbReference type="GO" id="GO:0009888">
    <property type="term" value="P:tissue development"/>
    <property type="evidence" value="ECO:0007669"/>
    <property type="project" value="TreeGrafter"/>
</dbReference>
<feature type="disulfide bond" evidence="6">
    <location>
        <begin position="105"/>
        <end position="114"/>
    </location>
</feature>
<dbReference type="PROSITE" id="PS01248">
    <property type="entry name" value="EGF_LAM_1"/>
    <property type="match status" value="1"/>
</dbReference>
<dbReference type="CDD" id="cd00055">
    <property type="entry name" value="EGF_Lam"/>
    <property type="match status" value="1"/>
</dbReference>
<proteinExistence type="predicted"/>
<dbReference type="InterPro" id="IPR056863">
    <property type="entry name" value="LMN_ATRN_NET-like_EGF"/>
</dbReference>
<dbReference type="GO" id="GO:0009887">
    <property type="term" value="P:animal organ morphogenesis"/>
    <property type="evidence" value="ECO:0007669"/>
    <property type="project" value="TreeGrafter"/>
</dbReference>
<keyword evidence="2" id="KW-0677">Repeat</keyword>
<comment type="caution">
    <text evidence="6">Lacks conserved residue(s) required for the propagation of feature annotation.</text>
</comment>
<dbReference type="SMART" id="SM00180">
    <property type="entry name" value="EGF_Lam"/>
    <property type="match status" value="2"/>
</dbReference>
<dbReference type="SUPFAM" id="SSF57196">
    <property type="entry name" value="EGF/Laminin"/>
    <property type="match status" value="2"/>
</dbReference>
<evidence type="ECO:0000259" key="8">
    <source>
        <dbReference type="PROSITE" id="PS50027"/>
    </source>
</evidence>
<feature type="domain" description="Laminin EGF-like" evidence="8">
    <location>
        <begin position="85"/>
        <end position="131"/>
    </location>
</feature>
<dbReference type="FunFam" id="2.10.25.10:FF:000533">
    <property type="entry name" value="Laminin subunit gamma 2"/>
    <property type="match status" value="1"/>
</dbReference>
<feature type="chain" id="PRO_5035000565" description="Laminin EGF-like domain-containing protein" evidence="7">
    <location>
        <begin position="23"/>
        <end position="134"/>
    </location>
</feature>
<evidence type="ECO:0000256" key="3">
    <source>
        <dbReference type="ARBA" id="ARBA00023157"/>
    </source>
</evidence>
<dbReference type="Ensembl" id="ENSFTIT00000025951.1">
    <property type="protein sequence ID" value="ENSFTIP00000024901.1"/>
    <property type="gene ID" value="ENSFTIG00000015879.1"/>
</dbReference>
<keyword evidence="10" id="KW-1185">Reference proteome</keyword>
<dbReference type="Pfam" id="PF00053">
    <property type="entry name" value="EGF_laminin"/>
    <property type="match status" value="1"/>
</dbReference>
<keyword evidence="4" id="KW-0325">Glycoprotein</keyword>
<name>A0A8C4VA39_FALTI</name>
<dbReference type="InterPro" id="IPR050440">
    <property type="entry name" value="Laminin/Netrin_ECM"/>
</dbReference>
<feature type="disulfide bond" evidence="6">
    <location>
        <begin position="85"/>
        <end position="97"/>
    </location>
</feature>
<organism evidence="9 10">
    <name type="scientific">Falco tinnunculus</name>
    <name type="common">Common kestrel</name>
    <dbReference type="NCBI Taxonomy" id="100819"/>
    <lineage>
        <taxon>Eukaryota</taxon>
        <taxon>Metazoa</taxon>
        <taxon>Chordata</taxon>
        <taxon>Craniata</taxon>
        <taxon>Vertebrata</taxon>
        <taxon>Euteleostomi</taxon>
        <taxon>Archelosauria</taxon>
        <taxon>Archosauria</taxon>
        <taxon>Dinosauria</taxon>
        <taxon>Saurischia</taxon>
        <taxon>Theropoda</taxon>
        <taxon>Coelurosauria</taxon>
        <taxon>Aves</taxon>
        <taxon>Neognathae</taxon>
        <taxon>Neoaves</taxon>
        <taxon>Telluraves</taxon>
        <taxon>Australaves</taxon>
        <taxon>Falconiformes</taxon>
        <taxon>Falconidae</taxon>
        <taxon>Falco</taxon>
    </lineage>
</organism>
<sequence length="134" mass="14392">MAGCWLLPLCGLVASLLPAAQSANGGEVCDCNGMSRQCVFDWHLLRETGDGYRCLGCQGNTEGARCERCKEGFFRQRERGCCLPCRCHPQGALSPQCSSDGRCSCKPGVMGKKCDQCQPGFESLSEAGCQRSGQ</sequence>
<evidence type="ECO:0000256" key="7">
    <source>
        <dbReference type="SAM" id="SignalP"/>
    </source>
</evidence>
<reference evidence="9" key="2">
    <citation type="submission" date="2025-09" db="UniProtKB">
        <authorList>
            <consortium name="Ensembl"/>
        </authorList>
    </citation>
    <scope>IDENTIFICATION</scope>
</reference>
<evidence type="ECO:0000256" key="6">
    <source>
        <dbReference type="PROSITE-ProRule" id="PRU00460"/>
    </source>
</evidence>
<feature type="signal peptide" evidence="7">
    <location>
        <begin position="1"/>
        <end position="22"/>
    </location>
</feature>
<dbReference type="Gene3D" id="2.10.25.10">
    <property type="entry name" value="Laminin"/>
    <property type="match status" value="2"/>
</dbReference>
<dbReference type="PANTHER" id="PTHR10574:SF313">
    <property type="entry name" value="LAMININ SUBUNIT GAMMA-2"/>
    <property type="match status" value="1"/>
</dbReference>
<dbReference type="InterPro" id="IPR002049">
    <property type="entry name" value="LE_dom"/>
</dbReference>
<feature type="domain" description="Laminin EGF-like" evidence="8">
    <location>
        <begin position="29"/>
        <end position="84"/>
    </location>
</feature>
<dbReference type="PROSITE" id="PS50027">
    <property type="entry name" value="EGF_LAM_2"/>
    <property type="match status" value="2"/>
</dbReference>
<evidence type="ECO:0000313" key="10">
    <source>
        <dbReference type="Proteomes" id="UP000694562"/>
    </source>
</evidence>
<dbReference type="OMA" id="LYPACNC"/>
<dbReference type="FunFam" id="2.10.25.10:FF:000067">
    <property type="entry name" value="Laminin subunit gamma 1"/>
    <property type="match status" value="1"/>
</dbReference>
<feature type="disulfide bond" evidence="6">
    <location>
        <begin position="57"/>
        <end position="66"/>
    </location>
</feature>
<accession>A0A8C4VA39</accession>
<dbReference type="GO" id="GO:0007411">
    <property type="term" value="P:axon guidance"/>
    <property type="evidence" value="ECO:0007669"/>
    <property type="project" value="TreeGrafter"/>
</dbReference>
<evidence type="ECO:0000313" key="9">
    <source>
        <dbReference type="Ensembl" id="ENSFTIP00000024901.1"/>
    </source>
</evidence>
<dbReference type="GO" id="GO:0005604">
    <property type="term" value="C:basement membrane"/>
    <property type="evidence" value="ECO:0007669"/>
    <property type="project" value="TreeGrafter"/>
</dbReference>
<evidence type="ECO:0000256" key="1">
    <source>
        <dbReference type="ARBA" id="ARBA00022729"/>
    </source>
</evidence>
<dbReference type="AlphaFoldDB" id="A0A8C4VA39"/>